<dbReference type="PROSITE" id="PS50011">
    <property type="entry name" value="PROTEIN_KINASE_DOM"/>
    <property type="match status" value="1"/>
</dbReference>
<evidence type="ECO:0000256" key="2">
    <source>
        <dbReference type="ARBA" id="ARBA00022679"/>
    </source>
</evidence>
<feature type="compositionally biased region" description="Low complexity" evidence="7">
    <location>
        <begin position="403"/>
        <end position="428"/>
    </location>
</feature>
<keyword evidence="1" id="KW-0723">Serine/threonine-protein kinase</keyword>
<evidence type="ECO:0000256" key="6">
    <source>
        <dbReference type="PROSITE-ProRule" id="PRU10141"/>
    </source>
</evidence>
<evidence type="ECO:0000259" key="8">
    <source>
        <dbReference type="PROSITE" id="PS50011"/>
    </source>
</evidence>
<feature type="domain" description="Protein kinase" evidence="8">
    <location>
        <begin position="485"/>
        <end position="860"/>
    </location>
</feature>
<feature type="binding site" evidence="6">
    <location>
        <position position="514"/>
    </location>
    <ligand>
        <name>ATP</name>
        <dbReference type="ChEBI" id="CHEBI:30616"/>
    </ligand>
</feature>
<dbReference type="SUPFAM" id="SSF56112">
    <property type="entry name" value="Protein kinase-like (PK-like)"/>
    <property type="match status" value="1"/>
</dbReference>
<organism evidence="9 10">
    <name type="scientific">Pichia kluyveri</name>
    <name type="common">Yeast</name>
    <dbReference type="NCBI Taxonomy" id="36015"/>
    <lineage>
        <taxon>Eukaryota</taxon>
        <taxon>Fungi</taxon>
        <taxon>Dikarya</taxon>
        <taxon>Ascomycota</taxon>
        <taxon>Saccharomycotina</taxon>
        <taxon>Pichiomycetes</taxon>
        <taxon>Pichiales</taxon>
        <taxon>Pichiaceae</taxon>
        <taxon>Pichia</taxon>
    </lineage>
</organism>
<sequence length="872" mass="101273">MMATTFNTTQASPNDNDANNNTNNINNNNINNNNNNNNRKRQRLLSNGSSNIQMLAKKLHYYDANEVINLDSDDEDYVFNNNNNNLMNNNNDTNNNFGNLNLLNDNHYIHHNNINNNTDTDDTDDTDDMDIIDNIDNKLFQNNNNNNNNNNNLCLETSTVISNNTTNNNNNNDNHYFNSSSLYHDLDNEDAILDFDNDNNDTNNNHNHIDLDIDLINDNESDSNNIDNETENIFDDNNAISDFNENNYLDDSSYSNYFENYSNNKKPTRHMSISTPFNNFFNKFLKKGKSNDLTFQNNEIIFQKKKKRTKSLPQLAYSKLTYSPALDRDEVSLKIGEIQASLIQRYTPNTINNNINNNNNYTYNNNTNTLNNNQNTSFNNNNNINIHNSNKSYSLRKSSFKQNSLSSNHSYSSYSKSNTNSNSSATSSYDEKILNDSNRKNINLIDINDELNSNHIIEENDDENCDDEDGYYIVKNDSTFANGRFIIKKLLGQGTFGKVVKAYDQKSNSLVAIKIIKSIPKYREASKIELRVLTMLKKHDPNNKFQCIHLRECFDYRNHICIVTDLLKISLFDFMQKNQFLPFPGSHIQAMTKQLLRSVAFLHDLNLIHTDLKPENILIKDSSYCKKIYHKIDYENNDKSETLFRKILKDPKIYTIDFGSAIFQDEYHSSIISTRHYRAPEIILGVGWSFPCDMWSVGSILIELLTGEALFKTHENEQHLAMMEKVIGEPVDLEMVRQCITLYRDSNKNNQSNSRFDSSIAKSFSKRSGKLLFPKSSTEKHLIDEVNQFKNIEELVEEKTGFKFNLDFNVKDSMNKFNINQNFKHDYIFWYYYIDLIKKLLVFDPTRRLTAKQALKHKWFEFGILDDGIQQQ</sequence>
<dbReference type="GO" id="GO:0005524">
    <property type="term" value="F:ATP binding"/>
    <property type="evidence" value="ECO:0007669"/>
    <property type="project" value="UniProtKB-UniRule"/>
</dbReference>
<evidence type="ECO:0000256" key="4">
    <source>
        <dbReference type="ARBA" id="ARBA00022777"/>
    </source>
</evidence>
<dbReference type="InterPro" id="IPR011009">
    <property type="entry name" value="Kinase-like_dom_sf"/>
</dbReference>
<dbReference type="Pfam" id="PF00069">
    <property type="entry name" value="Pkinase"/>
    <property type="match status" value="1"/>
</dbReference>
<evidence type="ECO:0000256" key="7">
    <source>
        <dbReference type="SAM" id="MobiDB-lite"/>
    </source>
</evidence>
<dbReference type="InterPro" id="IPR008271">
    <property type="entry name" value="Ser/Thr_kinase_AS"/>
</dbReference>
<keyword evidence="2" id="KW-0808">Transferase</keyword>
<feature type="region of interest" description="Disordered" evidence="7">
    <location>
        <begin position="1"/>
        <end position="42"/>
    </location>
</feature>
<keyword evidence="3 6" id="KW-0547">Nucleotide-binding</keyword>
<evidence type="ECO:0000256" key="5">
    <source>
        <dbReference type="ARBA" id="ARBA00022840"/>
    </source>
</evidence>
<keyword evidence="4" id="KW-0418">Kinase</keyword>
<dbReference type="CDD" id="cd14134">
    <property type="entry name" value="PKc_CLK"/>
    <property type="match status" value="1"/>
</dbReference>
<dbReference type="Proteomes" id="UP001378960">
    <property type="component" value="Unassembled WGS sequence"/>
</dbReference>
<dbReference type="PROSITE" id="PS00108">
    <property type="entry name" value="PROTEIN_KINASE_ST"/>
    <property type="match status" value="1"/>
</dbReference>
<name>A0AAV5QY36_PICKL</name>
<dbReference type="SMART" id="SM00220">
    <property type="entry name" value="S_TKc"/>
    <property type="match status" value="1"/>
</dbReference>
<evidence type="ECO:0000256" key="1">
    <source>
        <dbReference type="ARBA" id="ARBA00022527"/>
    </source>
</evidence>
<dbReference type="Gene3D" id="3.30.200.20">
    <property type="entry name" value="Phosphorylase Kinase, domain 1"/>
    <property type="match status" value="1"/>
</dbReference>
<dbReference type="InterPro" id="IPR000719">
    <property type="entry name" value="Prot_kinase_dom"/>
</dbReference>
<keyword evidence="5 6" id="KW-0067">ATP-binding</keyword>
<accession>A0AAV5QY36</accession>
<feature type="compositionally biased region" description="Polar residues" evidence="7">
    <location>
        <begin position="1"/>
        <end position="13"/>
    </location>
</feature>
<dbReference type="PANTHER" id="PTHR45646:SF11">
    <property type="entry name" value="SERINE_THREONINE-PROTEIN KINASE DOA"/>
    <property type="match status" value="1"/>
</dbReference>
<dbReference type="AlphaFoldDB" id="A0AAV5QY36"/>
<feature type="compositionally biased region" description="Low complexity" evidence="7">
    <location>
        <begin position="362"/>
        <end position="393"/>
    </location>
</feature>
<evidence type="ECO:0000313" key="9">
    <source>
        <dbReference type="EMBL" id="GMM43693.1"/>
    </source>
</evidence>
<dbReference type="PROSITE" id="PS00107">
    <property type="entry name" value="PROTEIN_KINASE_ATP"/>
    <property type="match status" value="1"/>
</dbReference>
<dbReference type="InterPro" id="IPR017441">
    <property type="entry name" value="Protein_kinase_ATP_BS"/>
</dbReference>
<evidence type="ECO:0000256" key="3">
    <source>
        <dbReference type="ARBA" id="ARBA00022741"/>
    </source>
</evidence>
<dbReference type="EMBL" id="BTGB01000001">
    <property type="protein sequence ID" value="GMM43693.1"/>
    <property type="molecule type" value="Genomic_DNA"/>
</dbReference>
<dbReference type="GO" id="GO:0004674">
    <property type="term" value="F:protein serine/threonine kinase activity"/>
    <property type="evidence" value="ECO:0007669"/>
    <property type="project" value="UniProtKB-KW"/>
</dbReference>
<feature type="compositionally biased region" description="Low complexity" evidence="7">
    <location>
        <begin position="14"/>
        <end position="37"/>
    </location>
</feature>
<dbReference type="GO" id="GO:0043484">
    <property type="term" value="P:regulation of RNA splicing"/>
    <property type="evidence" value="ECO:0007669"/>
    <property type="project" value="TreeGrafter"/>
</dbReference>
<dbReference type="PANTHER" id="PTHR45646">
    <property type="entry name" value="SERINE/THREONINE-PROTEIN KINASE DOA-RELATED"/>
    <property type="match status" value="1"/>
</dbReference>
<keyword evidence="10" id="KW-1185">Reference proteome</keyword>
<dbReference type="Gene3D" id="1.10.510.10">
    <property type="entry name" value="Transferase(Phosphotransferase) domain 1"/>
    <property type="match status" value="1"/>
</dbReference>
<gene>
    <name evidence="9" type="ORF">DAPK24_002680</name>
</gene>
<feature type="region of interest" description="Disordered" evidence="7">
    <location>
        <begin position="362"/>
        <end position="429"/>
    </location>
</feature>
<reference evidence="9 10" key="1">
    <citation type="journal article" date="2023" name="Elife">
        <title>Identification of key yeast species and microbe-microbe interactions impacting larval growth of Drosophila in the wild.</title>
        <authorList>
            <person name="Mure A."/>
            <person name="Sugiura Y."/>
            <person name="Maeda R."/>
            <person name="Honda K."/>
            <person name="Sakurai N."/>
            <person name="Takahashi Y."/>
            <person name="Watada M."/>
            <person name="Katoh T."/>
            <person name="Gotoh A."/>
            <person name="Gotoh Y."/>
            <person name="Taniguchi I."/>
            <person name="Nakamura K."/>
            <person name="Hayashi T."/>
            <person name="Katayama T."/>
            <person name="Uemura T."/>
            <person name="Hattori Y."/>
        </authorList>
    </citation>
    <scope>NUCLEOTIDE SEQUENCE [LARGE SCALE GENOMIC DNA]</scope>
    <source>
        <strain evidence="9 10">PK-24</strain>
    </source>
</reference>
<protein>
    <recommendedName>
        <fullName evidence="8">Protein kinase domain-containing protein</fullName>
    </recommendedName>
</protein>
<dbReference type="GO" id="GO:0030447">
    <property type="term" value="P:filamentous growth"/>
    <property type="evidence" value="ECO:0007669"/>
    <property type="project" value="UniProtKB-ARBA"/>
</dbReference>
<evidence type="ECO:0000313" key="10">
    <source>
        <dbReference type="Proteomes" id="UP001378960"/>
    </source>
</evidence>
<proteinExistence type="predicted"/>
<comment type="caution">
    <text evidence="9">The sequence shown here is derived from an EMBL/GenBank/DDBJ whole genome shotgun (WGS) entry which is preliminary data.</text>
</comment>
<dbReference type="GO" id="GO:0005634">
    <property type="term" value="C:nucleus"/>
    <property type="evidence" value="ECO:0007669"/>
    <property type="project" value="TreeGrafter"/>
</dbReference>
<dbReference type="InterPro" id="IPR051175">
    <property type="entry name" value="CLK_kinases"/>
</dbReference>